<dbReference type="EMBL" id="JACTNG010000003">
    <property type="protein sequence ID" value="MBO1078669.1"/>
    <property type="molecule type" value="Genomic_DNA"/>
</dbReference>
<protein>
    <submittedName>
        <fullName evidence="8">Cytochrome b/b6 domain-containing protein</fullName>
    </submittedName>
</protein>
<dbReference type="InterPro" id="IPR016174">
    <property type="entry name" value="Di-haem_cyt_TM"/>
</dbReference>
<accession>A0ABS3KMG8</accession>
<feature type="transmembrane region" description="Helical" evidence="6">
    <location>
        <begin position="155"/>
        <end position="178"/>
    </location>
</feature>
<comment type="subcellular location">
    <subcellularLocation>
        <location evidence="1">Cell membrane</location>
        <topology evidence="1">Multi-pass membrane protein</topology>
    </subcellularLocation>
</comment>
<evidence type="ECO:0000256" key="6">
    <source>
        <dbReference type="SAM" id="Phobius"/>
    </source>
</evidence>
<dbReference type="Pfam" id="PF01292">
    <property type="entry name" value="Ni_hydr_CYTB"/>
    <property type="match status" value="1"/>
</dbReference>
<dbReference type="PANTHER" id="PTHR30485:SF2">
    <property type="entry name" value="BLL0597 PROTEIN"/>
    <property type="match status" value="1"/>
</dbReference>
<evidence type="ECO:0000256" key="3">
    <source>
        <dbReference type="ARBA" id="ARBA00022692"/>
    </source>
</evidence>
<dbReference type="SUPFAM" id="SSF81342">
    <property type="entry name" value="Transmembrane di-heme cytochromes"/>
    <property type="match status" value="1"/>
</dbReference>
<dbReference type="PANTHER" id="PTHR30485">
    <property type="entry name" value="NI/FE-HYDROGENASE 1 B-TYPE CYTOCHROME SUBUNIT"/>
    <property type="match status" value="1"/>
</dbReference>
<evidence type="ECO:0000313" key="9">
    <source>
        <dbReference type="Proteomes" id="UP001518989"/>
    </source>
</evidence>
<keyword evidence="2" id="KW-1003">Cell membrane</keyword>
<name>A0ABS3KMG8_9PROT</name>
<evidence type="ECO:0000256" key="1">
    <source>
        <dbReference type="ARBA" id="ARBA00004651"/>
    </source>
</evidence>
<dbReference type="RefSeq" id="WP_207416114.1">
    <property type="nucleotide sequence ID" value="NZ_CP061177.1"/>
</dbReference>
<comment type="caution">
    <text evidence="8">The sequence shown here is derived from an EMBL/GenBank/DDBJ whole genome shotgun (WGS) entry which is preliminary data.</text>
</comment>
<feature type="transmembrane region" description="Helical" evidence="6">
    <location>
        <begin position="109"/>
        <end position="128"/>
    </location>
</feature>
<dbReference type="InterPro" id="IPR011577">
    <property type="entry name" value="Cyt_b561_bac/Ni-Hgenase"/>
</dbReference>
<feature type="transmembrane region" description="Helical" evidence="6">
    <location>
        <begin position="50"/>
        <end position="68"/>
    </location>
</feature>
<feature type="domain" description="Cytochrome b561 bacterial/Ni-hydrogenase" evidence="7">
    <location>
        <begin position="18"/>
        <end position="190"/>
    </location>
</feature>
<dbReference type="Gene3D" id="1.20.950.20">
    <property type="entry name" value="Transmembrane di-heme cytochromes, Chain C"/>
    <property type="match status" value="1"/>
</dbReference>
<keyword evidence="3 6" id="KW-0812">Transmembrane</keyword>
<feature type="transmembrane region" description="Helical" evidence="6">
    <location>
        <begin position="21"/>
        <end position="38"/>
    </location>
</feature>
<reference evidence="8 9" key="1">
    <citation type="submission" date="2020-09" db="EMBL/GenBank/DDBJ databases">
        <title>Roseomonas.</title>
        <authorList>
            <person name="Zhu W."/>
        </authorList>
    </citation>
    <scope>NUCLEOTIDE SEQUENCE [LARGE SCALE GENOMIC DNA]</scope>
    <source>
        <strain evidence="8 9">573</strain>
    </source>
</reference>
<keyword evidence="9" id="KW-1185">Reference proteome</keyword>
<evidence type="ECO:0000313" key="8">
    <source>
        <dbReference type="EMBL" id="MBO1078669.1"/>
    </source>
</evidence>
<evidence type="ECO:0000259" key="7">
    <source>
        <dbReference type="Pfam" id="PF01292"/>
    </source>
</evidence>
<gene>
    <name evidence="8" type="ORF">IAI61_06475</name>
</gene>
<dbReference type="InterPro" id="IPR051542">
    <property type="entry name" value="Hydrogenase_cytochrome"/>
</dbReference>
<keyword evidence="4 6" id="KW-1133">Transmembrane helix</keyword>
<evidence type="ECO:0000256" key="2">
    <source>
        <dbReference type="ARBA" id="ARBA00022475"/>
    </source>
</evidence>
<organism evidence="8 9">
    <name type="scientific">Roseomonas haemaphysalidis</name>
    <dbReference type="NCBI Taxonomy" id="2768162"/>
    <lineage>
        <taxon>Bacteria</taxon>
        <taxon>Pseudomonadati</taxon>
        <taxon>Pseudomonadota</taxon>
        <taxon>Alphaproteobacteria</taxon>
        <taxon>Acetobacterales</taxon>
        <taxon>Roseomonadaceae</taxon>
        <taxon>Roseomonas</taxon>
    </lineage>
</organism>
<keyword evidence="5 6" id="KW-0472">Membrane</keyword>
<evidence type="ECO:0000256" key="4">
    <source>
        <dbReference type="ARBA" id="ARBA00022989"/>
    </source>
</evidence>
<sequence length="229" mass="24864">MPAAPPDPTSATLSVRIWDPWVRLVHWGLAGLLGLSWWSADTGRMELHLLSGYGALGLLVFRVGWGLWGSDSARFRHFLRSPLAALRHLRHFPRREPDTEVGHNAAGGWMVLVLLGLLLLQVGTGLLADDQVLTRGPLAHLVSGDTSDRATGLHIWNFNLILAAVGLHVAVVLLYALVKRHDLVRPMLTGRKRLPAEAARRAPRMAPAGRALGWAAVVAAAVWGVSRLG</sequence>
<proteinExistence type="predicted"/>
<evidence type="ECO:0000256" key="5">
    <source>
        <dbReference type="ARBA" id="ARBA00023136"/>
    </source>
</evidence>
<dbReference type="Proteomes" id="UP001518989">
    <property type="component" value="Unassembled WGS sequence"/>
</dbReference>